<protein>
    <submittedName>
        <fullName evidence="1">Tagatose bisphosphate family class II aldolase</fullName>
    </submittedName>
</protein>
<evidence type="ECO:0000313" key="1">
    <source>
        <dbReference type="EMBL" id="WHZ57308.1"/>
    </source>
</evidence>
<dbReference type="EMBL" id="CP126116">
    <property type="protein sequence ID" value="WHZ57308.1"/>
    <property type="molecule type" value="Genomic_DNA"/>
</dbReference>
<gene>
    <name evidence="1" type="ORF">QLQ22_22090</name>
</gene>
<evidence type="ECO:0000313" key="2">
    <source>
        <dbReference type="Proteomes" id="UP001226091"/>
    </source>
</evidence>
<reference evidence="2" key="1">
    <citation type="journal article" date="2025" name="Aquaculture">
        <title>Assessment of the bioflocculant production and safety properties of Metabacillus hrfriensis sp. nov. based on phenotypic and whole-genome sequencing analysis.</title>
        <authorList>
            <person name="Zhang R."/>
            <person name="Zhao Z."/>
            <person name="Luo L."/>
            <person name="Wang S."/>
            <person name="Guo K."/>
            <person name="Xu W."/>
        </authorList>
    </citation>
    <scope>NUCLEOTIDE SEQUENCE [LARGE SCALE GENOMIC DNA]</scope>
    <source>
        <strain evidence="2">CT-WN-B3</strain>
    </source>
</reference>
<name>A0ACD4RAD6_9BACI</name>
<dbReference type="Proteomes" id="UP001226091">
    <property type="component" value="Chromosome"/>
</dbReference>
<sequence length="283" mass="31590">MLISTESLLKDAQEKGYAVPAFNIHNLETIKAVVEKADELRSPVMLAATPGTIRYMGADYLLQIAETANRKHDIPVSLHLDHHEDLRDIERLIELGARSVMIDASHKPFEENVETVRDVVKFASRFGASVEAELGRLTGMEDDLHVDENDGIYTNPLQAREFVERTGIDSLAVAIGTAHGLYKGNPKLDFDRLREIRKEIHIPLVLHGASGLSSETVQRTIEMGICKVNIATELKIAYSSGLKDYLQKHPNANDPREYFSDGINALKQVVENKIKMCGSYNRV</sequence>
<accession>A0ACD4RAD6</accession>
<keyword evidence="2" id="KW-1185">Reference proteome</keyword>
<organism evidence="1 2">
    <name type="scientific">Metabacillus hrfriensis</name>
    <dbReference type="NCBI Taxonomy" id="3048891"/>
    <lineage>
        <taxon>Bacteria</taxon>
        <taxon>Bacillati</taxon>
        <taxon>Bacillota</taxon>
        <taxon>Bacilli</taxon>
        <taxon>Bacillales</taxon>
        <taxon>Bacillaceae</taxon>
        <taxon>Metabacillus</taxon>
    </lineage>
</organism>
<proteinExistence type="predicted"/>